<keyword evidence="3" id="KW-1185">Reference proteome</keyword>
<feature type="region of interest" description="Disordered" evidence="1">
    <location>
        <begin position="45"/>
        <end position="112"/>
    </location>
</feature>
<evidence type="ECO:0000313" key="2">
    <source>
        <dbReference type="EMBL" id="KRZ53764.1"/>
    </source>
</evidence>
<proteinExistence type="predicted"/>
<gene>
    <name evidence="2" type="ORF">T02_4829</name>
</gene>
<name>A0A0V1L2I6_9BILA</name>
<evidence type="ECO:0000313" key="3">
    <source>
        <dbReference type="Proteomes" id="UP000054721"/>
    </source>
</evidence>
<evidence type="ECO:0000256" key="1">
    <source>
        <dbReference type="SAM" id="MobiDB-lite"/>
    </source>
</evidence>
<comment type="caution">
    <text evidence="2">The sequence shown here is derived from an EMBL/GenBank/DDBJ whole genome shotgun (WGS) entry which is preliminary data.</text>
</comment>
<feature type="compositionally biased region" description="Polar residues" evidence="1">
    <location>
        <begin position="60"/>
        <end position="77"/>
    </location>
</feature>
<accession>A0A0V1L2I6</accession>
<dbReference type="AlphaFoldDB" id="A0A0V1L2I6"/>
<organism evidence="2 3">
    <name type="scientific">Trichinella nativa</name>
    <dbReference type="NCBI Taxonomy" id="6335"/>
    <lineage>
        <taxon>Eukaryota</taxon>
        <taxon>Metazoa</taxon>
        <taxon>Ecdysozoa</taxon>
        <taxon>Nematoda</taxon>
        <taxon>Enoplea</taxon>
        <taxon>Dorylaimia</taxon>
        <taxon>Trichinellida</taxon>
        <taxon>Trichinellidae</taxon>
        <taxon>Trichinella</taxon>
    </lineage>
</organism>
<protein>
    <submittedName>
        <fullName evidence="2">Uncharacterized protein</fullName>
    </submittedName>
</protein>
<sequence length="112" mass="12954">MRGRLGSFFRGIFSVEPLRPSRSRIKPAGGELKSKEEFFKFPSAPCRRRSDVERSRRSKTTYNQPSPLDSHSRTTCRYFSYNDETKPTHNQRTRPGLRGSVARGSLINNFQQ</sequence>
<dbReference type="Proteomes" id="UP000054721">
    <property type="component" value="Unassembled WGS sequence"/>
</dbReference>
<reference evidence="2 3" key="1">
    <citation type="submission" date="2015-05" db="EMBL/GenBank/DDBJ databases">
        <title>Evolution of Trichinella species and genotypes.</title>
        <authorList>
            <person name="Korhonen P.K."/>
            <person name="Edoardo P."/>
            <person name="Giuseppe L.R."/>
            <person name="Gasser R.B."/>
        </authorList>
    </citation>
    <scope>NUCLEOTIDE SEQUENCE [LARGE SCALE GENOMIC DNA]</scope>
    <source>
        <strain evidence="2">ISS10</strain>
    </source>
</reference>
<dbReference type="EMBL" id="JYDW01000155">
    <property type="protein sequence ID" value="KRZ53764.1"/>
    <property type="molecule type" value="Genomic_DNA"/>
</dbReference>